<feature type="chain" id="PRO_5047049439" description="Peptidase A1 domain-containing protein" evidence="4">
    <location>
        <begin position="24"/>
        <end position="597"/>
    </location>
</feature>
<dbReference type="Gene3D" id="2.40.70.10">
    <property type="entry name" value="Acid Proteases"/>
    <property type="match status" value="2"/>
</dbReference>
<evidence type="ECO:0000313" key="6">
    <source>
        <dbReference type="EMBL" id="KAL0563816.1"/>
    </source>
</evidence>
<dbReference type="InterPro" id="IPR021109">
    <property type="entry name" value="Peptidase_aspartic_dom_sf"/>
</dbReference>
<reference evidence="6 7" key="1">
    <citation type="submission" date="2024-02" db="EMBL/GenBank/DDBJ databases">
        <title>A draft genome for the cacao thread blight pathogen Marasmius crinis-equi.</title>
        <authorList>
            <person name="Cohen S.P."/>
            <person name="Baruah I.K."/>
            <person name="Amoako-Attah I."/>
            <person name="Bukari Y."/>
            <person name="Meinhardt L.W."/>
            <person name="Bailey B.A."/>
        </authorList>
    </citation>
    <scope>NUCLEOTIDE SEQUENCE [LARGE SCALE GENOMIC DNA]</scope>
    <source>
        <strain evidence="6 7">GH-76</strain>
    </source>
</reference>
<dbReference type="SUPFAM" id="SSF50630">
    <property type="entry name" value="Acid proteases"/>
    <property type="match status" value="1"/>
</dbReference>
<feature type="region of interest" description="Disordered" evidence="2">
    <location>
        <begin position="575"/>
        <end position="597"/>
    </location>
</feature>
<evidence type="ECO:0000256" key="3">
    <source>
        <dbReference type="SAM" id="Phobius"/>
    </source>
</evidence>
<keyword evidence="3" id="KW-0472">Membrane</keyword>
<dbReference type="CDD" id="cd05471">
    <property type="entry name" value="pepsin_like"/>
    <property type="match status" value="1"/>
</dbReference>
<feature type="compositionally biased region" description="Basic and acidic residues" evidence="2">
    <location>
        <begin position="470"/>
        <end position="479"/>
    </location>
</feature>
<dbReference type="Pfam" id="PF00026">
    <property type="entry name" value="Asp"/>
    <property type="match status" value="1"/>
</dbReference>
<proteinExistence type="inferred from homology"/>
<evidence type="ECO:0000256" key="1">
    <source>
        <dbReference type="ARBA" id="ARBA00007447"/>
    </source>
</evidence>
<keyword evidence="3" id="KW-1133">Transmembrane helix</keyword>
<evidence type="ECO:0000256" key="4">
    <source>
        <dbReference type="SAM" id="SignalP"/>
    </source>
</evidence>
<keyword evidence="7" id="KW-1185">Reference proteome</keyword>
<comment type="similarity">
    <text evidence="1">Belongs to the peptidase A1 family.</text>
</comment>
<dbReference type="InterPro" id="IPR033121">
    <property type="entry name" value="PEPTIDASE_A1"/>
</dbReference>
<feature type="transmembrane region" description="Helical" evidence="3">
    <location>
        <begin position="486"/>
        <end position="510"/>
    </location>
</feature>
<protein>
    <recommendedName>
        <fullName evidence="5">Peptidase A1 domain-containing protein</fullName>
    </recommendedName>
</protein>
<evidence type="ECO:0000256" key="2">
    <source>
        <dbReference type="SAM" id="MobiDB-lite"/>
    </source>
</evidence>
<gene>
    <name evidence="6" type="ORF">V5O48_018245</name>
</gene>
<dbReference type="EMBL" id="JBAHYK010003177">
    <property type="protein sequence ID" value="KAL0563816.1"/>
    <property type="molecule type" value="Genomic_DNA"/>
</dbReference>
<organism evidence="6 7">
    <name type="scientific">Marasmius crinis-equi</name>
    <dbReference type="NCBI Taxonomy" id="585013"/>
    <lineage>
        <taxon>Eukaryota</taxon>
        <taxon>Fungi</taxon>
        <taxon>Dikarya</taxon>
        <taxon>Basidiomycota</taxon>
        <taxon>Agaricomycotina</taxon>
        <taxon>Agaricomycetes</taxon>
        <taxon>Agaricomycetidae</taxon>
        <taxon>Agaricales</taxon>
        <taxon>Marasmiineae</taxon>
        <taxon>Marasmiaceae</taxon>
        <taxon>Marasmius</taxon>
    </lineage>
</organism>
<dbReference type="PROSITE" id="PS51767">
    <property type="entry name" value="PEPTIDASE_A1"/>
    <property type="match status" value="1"/>
</dbReference>
<accession>A0ABR3ELQ1</accession>
<name>A0ABR3ELQ1_9AGAR</name>
<dbReference type="PANTHER" id="PTHR47966">
    <property type="entry name" value="BETA-SITE APP-CLEAVING ENZYME, ISOFORM A-RELATED"/>
    <property type="match status" value="1"/>
</dbReference>
<dbReference type="InterPro" id="IPR001461">
    <property type="entry name" value="Aspartic_peptidase_A1"/>
</dbReference>
<feature type="signal peptide" evidence="4">
    <location>
        <begin position="1"/>
        <end position="23"/>
    </location>
</feature>
<feature type="domain" description="Peptidase A1" evidence="5">
    <location>
        <begin position="59"/>
        <end position="425"/>
    </location>
</feature>
<dbReference type="InterPro" id="IPR034164">
    <property type="entry name" value="Pepsin-like_dom"/>
</dbReference>
<keyword evidence="3" id="KW-0812">Transmembrane</keyword>
<keyword evidence="4" id="KW-0732">Signal</keyword>
<comment type="caution">
    <text evidence="6">The sequence shown here is derived from an EMBL/GenBank/DDBJ whole genome shotgun (WGS) entry which is preliminary data.</text>
</comment>
<feature type="region of interest" description="Disordered" evidence="2">
    <location>
        <begin position="461"/>
        <end position="480"/>
    </location>
</feature>
<dbReference type="PRINTS" id="PR00792">
    <property type="entry name" value="PEPSIN"/>
</dbReference>
<dbReference type="Proteomes" id="UP001465976">
    <property type="component" value="Unassembled WGS sequence"/>
</dbReference>
<evidence type="ECO:0000313" key="7">
    <source>
        <dbReference type="Proteomes" id="UP001465976"/>
    </source>
</evidence>
<sequence length="597" mass="64197">MRLSLSLSYTLSYILLHATYSHAIKFKVEGRHWSSDNTLSRRGNVDGSSPLKNDADISYYANVTLNGQSFSALIDTGSGDLWVAGTVPNSKDTGKKATVNYAVGKVQGPIKTAEVLFAGFKVPNQAYLEVPVDDSNKKGTGLIGLGPHDNSNIYNTIKSNDGVPLLDTIFMQNTSTPNYLTVNLGRLEDPTDIFSGDISIGEILPTPDSFASQQINLNDVTSQPKLPVNIVPVRKKSDQHFQILLDENGIIGPDNQSIPFTTTVSGAKNTKQAVAIVDTGFSLTQVPKAVADAFYGRHPGAEFTNVTGVGPTWTVPCNQEVNLTFVIGGHRFPMHPLDAALNPKILNLATLKNSQGESSCIGMFQPFTFDVGKDPTYDIILGMSFSKGFPSPPSRPHTAYADLPHSVVRNAYILFDFGDFTAKANGNNTKRGDPYLQMLSTINPAASHSDFVTVRLDGVDTTDQQSLDPNRARKSNDKGKKGKNTALYLGLAIGAGVLGLVAFVTALILYRRRRAAAARGARSTGGMFGVGGAGAYSKLQDDHHIDMQHTTYTGQPGTGQLYGNGGMGGFQAESLYDPARPNPSAGNEYPNPWDTRR</sequence>
<dbReference type="PANTHER" id="PTHR47966:SF51">
    <property type="entry name" value="BETA-SITE APP-CLEAVING ENZYME, ISOFORM A-RELATED"/>
    <property type="match status" value="1"/>
</dbReference>
<evidence type="ECO:0000259" key="5">
    <source>
        <dbReference type="PROSITE" id="PS51767"/>
    </source>
</evidence>